<evidence type="ECO:0000256" key="1">
    <source>
        <dbReference type="SAM" id="Phobius"/>
    </source>
</evidence>
<sequence length="352" mass="40762">MNPSGKLRGQQHGKKNLLTRATEFNKELQNCLNLCNVKGYEESEIRGYLNNFTNDICLHRWKLKGKIVALFAFLILLIVVLIKYGISCGYENWLIRHLLISALPYWNWPSYYDARCLVENPKYTTFSLSVQDCEMCEDYSSIQRLPISEKMQVGSYLTHELPLIISNGSFNVLRKNISNVREFAREVMMDDGHSLYNPCGFSSNLRGRSKEQYTLMNMIKSEQFSSKFYAHWENCDTLAAKEFRLFYSRPPSLPAMLQLDGSNWVMLCSDFDGTVPRRIQLYSSVTIVMVIKGNMKLMLIPKYTCQHSCNNVTQTMKDNDLLLITDFVWDLYYIPNCSQDETIVFGVGGRFE</sequence>
<dbReference type="EMBL" id="JBJQND010000003">
    <property type="protein sequence ID" value="KAL3882628.1"/>
    <property type="molecule type" value="Genomic_DNA"/>
</dbReference>
<keyword evidence="1" id="KW-1133">Transmembrane helix</keyword>
<gene>
    <name evidence="2" type="ORF">ACJMK2_028952</name>
</gene>
<keyword evidence="1" id="KW-0812">Transmembrane</keyword>
<protein>
    <submittedName>
        <fullName evidence="2">Uncharacterized protein</fullName>
    </submittedName>
</protein>
<proteinExistence type="predicted"/>
<feature type="transmembrane region" description="Helical" evidence="1">
    <location>
        <begin position="67"/>
        <end position="86"/>
    </location>
</feature>
<dbReference type="AlphaFoldDB" id="A0ABD3XCP3"/>
<name>A0ABD3XCP3_SINWO</name>
<comment type="caution">
    <text evidence="2">The sequence shown here is derived from an EMBL/GenBank/DDBJ whole genome shotgun (WGS) entry which is preliminary data.</text>
</comment>
<dbReference type="Proteomes" id="UP001634394">
    <property type="component" value="Unassembled WGS sequence"/>
</dbReference>
<evidence type="ECO:0000313" key="3">
    <source>
        <dbReference type="Proteomes" id="UP001634394"/>
    </source>
</evidence>
<reference evidence="2 3" key="1">
    <citation type="submission" date="2024-11" db="EMBL/GenBank/DDBJ databases">
        <title>Chromosome-level genome assembly of the freshwater bivalve Anodonta woodiana.</title>
        <authorList>
            <person name="Chen X."/>
        </authorList>
    </citation>
    <scope>NUCLEOTIDE SEQUENCE [LARGE SCALE GENOMIC DNA]</scope>
    <source>
        <strain evidence="2">MN2024</strain>
        <tissue evidence="2">Gills</tissue>
    </source>
</reference>
<keyword evidence="1" id="KW-0472">Membrane</keyword>
<evidence type="ECO:0000313" key="2">
    <source>
        <dbReference type="EMBL" id="KAL3882628.1"/>
    </source>
</evidence>
<keyword evidence="3" id="KW-1185">Reference proteome</keyword>
<organism evidence="2 3">
    <name type="scientific">Sinanodonta woodiana</name>
    <name type="common">Chinese pond mussel</name>
    <name type="synonym">Anodonta woodiana</name>
    <dbReference type="NCBI Taxonomy" id="1069815"/>
    <lineage>
        <taxon>Eukaryota</taxon>
        <taxon>Metazoa</taxon>
        <taxon>Spiralia</taxon>
        <taxon>Lophotrochozoa</taxon>
        <taxon>Mollusca</taxon>
        <taxon>Bivalvia</taxon>
        <taxon>Autobranchia</taxon>
        <taxon>Heteroconchia</taxon>
        <taxon>Palaeoheterodonta</taxon>
        <taxon>Unionida</taxon>
        <taxon>Unionoidea</taxon>
        <taxon>Unionidae</taxon>
        <taxon>Unioninae</taxon>
        <taxon>Sinanodonta</taxon>
    </lineage>
</organism>
<accession>A0ABD3XCP3</accession>